<dbReference type="FunFam" id="1.20.90.10:FF:000002">
    <property type="entry name" value="Phospholipase A2 group III"/>
    <property type="match status" value="1"/>
</dbReference>
<accession>A0A668AXU9</accession>
<reference evidence="13" key="2">
    <citation type="submission" date="2025-08" db="UniProtKB">
        <authorList>
            <consortium name="Ensembl"/>
        </authorList>
    </citation>
    <scope>IDENTIFICATION</scope>
</reference>
<reference evidence="13" key="3">
    <citation type="submission" date="2025-09" db="UniProtKB">
        <authorList>
            <consortium name="Ensembl"/>
        </authorList>
    </citation>
    <scope>IDENTIFICATION</scope>
</reference>
<dbReference type="InterPro" id="IPR036444">
    <property type="entry name" value="PLipase_A2_dom_sf"/>
</dbReference>
<keyword evidence="11" id="KW-0732">Signal</keyword>
<keyword evidence="6" id="KW-0378">Hydrolase</keyword>
<keyword evidence="8" id="KW-0443">Lipid metabolism</keyword>
<dbReference type="GO" id="GO:0005576">
    <property type="term" value="C:extracellular region"/>
    <property type="evidence" value="ECO:0007669"/>
    <property type="project" value="UniProtKB-SubCell"/>
</dbReference>
<evidence type="ECO:0000256" key="3">
    <source>
        <dbReference type="ARBA" id="ARBA00013278"/>
    </source>
</evidence>
<dbReference type="Gene3D" id="1.20.90.10">
    <property type="entry name" value="Phospholipase A2 domain"/>
    <property type="match status" value="2"/>
</dbReference>
<name>A0A668AXU9_9TELE</name>
<evidence type="ECO:0000256" key="7">
    <source>
        <dbReference type="ARBA" id="ARBA00022837"/>
    </source>
</evidence>
<comment type="subcellular location">
    <subcellularLocation>
        <location evidence="2">Secreted</location>
    </subcellularLocation>
</comment>
<keyword evidence="14" id="KW-1185">Reference proteome</keyword>
<dbReference type="Ensembl" id="ENSMMDT00005056777.1">
    <property type="protein sequence ID" value="ENSMMDP00005055714.1"/>
    <property type="gene ID" value="ENSMMDG00005024934.1"/>
</dbReference>
<evidence type="ECO:0000256" key="9">
    <source>
        <dbReference type="ARBA" id="ARBA00023157"/>
    </source>
</evidence>
<keyword evidence="9" id="KW-1015">Disulfide bond</keyword>
<evidence type="ECO:0000259" key="12">
    <source>
        <dbReference type="Pfam" id="PF05826"/>
    </source>
</evidence>
<reference evidence="13" key="1">
    <citation type="submission" date="2019-06" db="EMBL/GenBank/DDBJ databases">
        <authorList>
            <consortium name="Wellcome Sanger Institute Data Sharing"/>
        </authorList>
    </citation>
    <scope>NUCLEOTIDE SEQUENCE [LARGE SCALE GENOMIC DNA]</scope>
</reference>
<dbReference type="EC" id="3.1.1.4" evidence="3"/>
<evidence type="ECO:0000256" key="2">
    <source>
        <dbReference type="ARBA" id="ARBA00004613"/>
    </source>
</evidence>
<keyword evidence="7" id="KW-0106">Calcium</keyword>
<dbReference type="InterPro" id="IPR033113">
    <property type="entry name" value="PLA2_histidine"/>
</dbReference>
<feature type="domain" description="Phospholipase A2-like central" evidence="12">
    <location>
        <begin position="145"/>
        <end position="238"/>
    </location>
</feature>
<feature type="region of interest" description="Disordered" evidence="10">
    <location>
        <begin position="339"/>
        <end position="358"/>
    </location>
</feature>
<evidence type="ECO:0000256" key="8">
    <source>
        <dbReference type="ARBA" id="ARBA00023098"/>
    </source>
</evidence>
<dbReference type="GO" id="GO:0050482">
    <property type="term" value="P:arachidonate secretion"/>
    <property type="evidence" value="ECO:0007669"/>
    <property type="project" value="InterPro"/>
</dbReference>
<dbReference type="PANTHER" id="PTHR12253">
    <property type="entry name" value="RH14732P"/>
    <property type="match status" value="1"/>
</dbReference>
<evidence type="ECO:0000256" key="4">
    <source>
        <dbReference type="ARBA" id="ARBA00022525"/>
    </source>
</evidence>
<evidence type="ECO:0000256" key="6">
    <source>
        <dbReference type="ARBA" id="ARBA00022801"/>
    </source>
</evidence>
<evidence type="ECO:0000256" key="10">
    <source>
        <dbReference type="SAM" id="MobiDB-lite"/>
    </source>
</evidence>
<dbReference type="AlphaFoldDB" id="A0A668AXU9"/>
<keyword evidence="5" id="KW-0479">Metal-binding</keyword>
<feature type="signal peptide" evidence="11">
    <location>
        <begin position="1"/>
        <end position="22"/>
    </location>
</feature>
<dbReference type="GeneTree" id="ENSGT00940000165179"/>
<organism evidence="13 14">
    <name type="scientific">Myripristis murdjan</name>
    <name type="common">pinecone soldierfish</name>
    <dbReference type="NCBI Taxonomy" id="586833"/>
    <lineage>
        <taxon>Eukaryota</taxon>
        <taxon>Metazoa</taxon>
        <taxon>Chordata</taxon>
        <taxon>Craniata</taxon>
        <taxon>Vertebrata</taxon>
        <taxon>Euteleostomi</taxon>
        <taxon>Actinopterygii</taxon>
        <taxon>Neopterygii</taxon>
        <taxon>Teleostei</taxon>
        <taxon>Neoteleostei</taxon>
        <taxon>Acanthomorphata</taxon>
        <taxon>Holocentriformes</taxon>
        <taxon>Holocentridae</taxon>
        <taxon>Myripristis</taxon>
    </lineage>
</organism>
<dbReference type="SUPFAM" id="SSF48619">
    <property type="entry name" value="Phospholipase A2, PLA2"/>
    <property type="match status" value="2"/>
</dbReference>
<dbReference type="Proteomes" id="UP000472263">
    <property type="component" value="Chromosome 9"/>
</dbReference>
<evidence type="ECO:0000313" key="14">
    <source>
        <dbReference type="Proteomes" id="UP000472263"/>
    </source>
</evidence>
<dbReference type="PROSITE" id="PS00118">
    <property type="entry name" value="PA2_HIS"/>
    <property type="match status" value="1"/>
</dbReference>
<dbReference type="InParanoid" id="A0A668AXU9"/>
<dbReference type="CDD" id="cd04704">
    <property type="entry name" value="PLA2_bee_venom_like"/>
    <property type="match status" value="1"/>
</dbReference>
<keyword evidence="4" id="KW-0964">Secreted</keyword>
<comment type="cofactor">
    <cofactor evidence="1">
        <name>Ca(2+)</name>
        <dbReference type="ChEBI" id="CHEBI:29108"/>
    </cofactor>
</comment>
<proteinExistence type="predicted"/>
<evidence type="ECO:0000256" key="5">
    <source>
        <dbReference type="ARBA" id="ARBA00022723"/>
    </source>
</evidence>
<feature type="domain" description="Phospholipase A2-like central" evidence="12">
    <location>
        <begin position="381"/>
        <end position="423"/>
    </location>
</feature>
<evidence type="ECO:0000313" key="13">
    <source>
        <dbReference type="Ensembl" id="ENSMMDP00005055714.1"/>
    </source>
</evidence>
<dbReference type="GO" id="GO:0006644">
    <property type="term" value="P:phospholipid metabolic process"/>
    <property type="evidence" value="ECO:0007669"/>
    <property type="project" value="InterPro"/>
</dbReference>
<protein>
    <recommendedName>
        <fullName evidence="3">phospholipase A2</fullName>
        <ecNumber evidence="3">3.1.1.4</ecNumber>
    </recommendedName>
</protein>
<sequence>MQSRYLLSVVLVLSSLIMPTTQDATVSGHLLCHRSAPAGEGQTLLVFVREETDGARSLYLSLWSEDTRLLRCEVSADPLVTEGYLSLCGRTGTQGQETTQRFNISTLLAPDGPCGPDNAGAPRITKRAKTFGSEGKTRRKRSWLFPGTLWCGTGSKAMGYEELGMFESADRCCREHDQCMHVIPAFTVNYGVFNSNFFTVSHCDCDRRFRECLFGVNDTISSMVGYSFFNILRIPCFELIRQRRCVKMYWWGIRQLSSQLTTKPYQKTTSMTSWTPQTASLHVPTAVTTVSTITTKMHKKNRKKSGRCGARIPVRGDTFQSRRKICLDRKTSHTTAIAPSTSTSVSPNQVTMAQRPSKTSLKSETTAKLWNNRLVCGILKHLDRCQHKILPLEKKYGLQNMESKTVYHCDCTSRLAGQIEHFKAPSILPSLLMDFVSRYCFKLPTETKCHNRKRF</sequence>
<evidence type="ECO:0000256" key="1">
    <source>
        <dbReference type="ARBA" id="ARBA00001913"/>
    </source>
</evidence>
<dbReference type="GO" id="GO:0004623">
    <property type="term" value="F:phospholipase A2 activity"/>
    <property type="evidence" value="ECO:0007669"/>
    <property type="project" value="UniProtKB-EC"/>
</dbReference>
<feature type="chain" id="PRO_5025423396" description="phospholipase A2" evidence="11">
    <location>
        <begin position="23"/>
        <end position="455"/>
    </location>
</feature>
<evidence type="ECO:0000256" key="11">
    <source>
        <dbReference type="SAM" id="SignalP"/>
    </source>
</evidence>
<dbReference type="Pfam" id="PF05826">
    <property type="entry name" value="Phospholip_A2_2"/>
    <property type="match status" value="2"/>
</dbReference>
<dbReference type="GO" id="GO:0046872">
    <property type="term" value="F:metal ion binding"/>
    <property type="evidence" value="ECO:0007669"/>
    <property type="project" value="UniProtKB-KW"/>
</dbReference>
<dbReference type="InterPro" id="IPR016090">
    <property type="entry name" value="PLA2-like_dom"/>
</dbReference>